<dbReference type="InterPro" id="IPR007484">
    <property type="entry name" value="Peptidase_M28"/>
</dbReference>
<dbReference type="EC" id="3.4.-.-" evidence="6"/>
<dbReference type="Gene3D" id="3.50.30.30">
    <property type="match status" value="1"/>
</dbReference>
<keyword evidence="12" id="KW-1185">Reference proteome</keyword>
<proteinExistence type="inferred from homology"/>
<dbReference type="SUPFAM" id="SSF52025">
    <property type="entry name" value="PA domain"/>
    <property type="match status" value="1"/>
</dbReference>
<dbReference type="SUPFAM" id="SSF53187">
    <property type="entry name" value="Zn-dependent exopeptidases"/>
    <property type="match status" value="1"/>
</dbReference>
<feature type="compositionally biased region" description="Polar residues" evidence="7">
    <location>
        <begin position="11"/>
        <end position="25"/>
    </location>
</feature>
<evidence type="ECO:0000256" key="7">
    <source>
        <dbReference type="SAM" id="MobiDB-lite"/>
    </source>
</evidence>
<dbReference type="EMBL" id="JAAAUQ010001188">
    <property type="protein sequence ID" value="KAF9141992.1"/>
    <property type="molecule type" value="Genomic_DNA"/>
</dbReference>
<evidence type="ECO:0000256" key="6">
    <source>
        <dbReference type="RuleBase" id="RU361240"/>
    </source>
</evidence>
<dbReference type="InterPro" id="IPR045175">
    <property type="entry name" value="M28_fam"/>
</dbReference>
<dbReference type="Gene3D" id="3.40.630.10">
    <property type="entry name" value="Zn peptidases"/>
    <property type="match status" value="1"/>
</dbReference>
<dbReference type="AlphaFoldDB" id="A0A9P5RTN0"/>
<dbReference type="InterPro" id="IPR003137">
    <property type="entry name" value="PA_domain"/>
</dbReference>
<dbReference type="PANTHER" id="PTHR12147">
    <property type="entry name" value="METALLOPEPTIDASE M28 FAMILY MEMBER"/>
    <property type="match status" value="1"/>
</dbReference>
<keyword evidence="4 6" id="KW-0378">Hydrolase</keyword>
<dbReference type="Pfam" id="PF04389">
    <property type="entry name" value="Peptidase_M28"/>
    <property type="match status" value="1"/>
</dbReference>
<evidence type="ECO:0000256" key="3">
    <source>
        <dbReference type="ARBA" id="ARBA00022670"/>
    </source>
</evidence>
<accession>A0A9P5RTN0</accession>
<keyword evidence="5 6" id="KW-0862">Zinc</keyword>
<sequence length="523" mass="57132">MADPAGENQPLLPTSNGGPRQQAPSRTRRYVTYGAIALVFIGISTALMIRLVKPRDEPPKSPLSDKLTTSAVFGHLEELYAIALKHNNSRSVTNGYMASADYVQTQLRKKAHKYCDISTQEFKVPVWSELEAPELTSTGIGSVDSHVLYQNKVDFQNLRYGGPSATLKRQSIQGVDNSGCSAKDHKNVKEKIAVIQEGGPCDLWEAAYNAENAGATGVLFYNNPKRKALLFSRIRITAWKEGDPLISIPVLSITNSLGSTLLQNQDKVELNLKTVNRMTVESTINVLCTTRGGDDDDTIVLGAHLDSVPEGPGMVDNGSGSSSLLEIALVLAKDNYKLKNKIVFGWWGAEEIGLLGSRHYVRELVKDEDAKSKIAMNMNFDMLASPNYVPYVHDGKTAPEALVGPSSKIDHLLIEYFNSKKEGYEYTDMTGGSDFLPFLLEGIPSGGLLTGAGERKTMEQRTHFGGFANAPLDPCYHQSCDTLENVSKRALGLMAQAALYAITKLGKAENLREWLSNTEAALL</sequence>
<dbReference type="PANTHER" id="PTHR12147:SF26">
    <property type="entry name" value="PEPTIDASE M28 DOMAIN-CONTAINING PROTEIN"/>
    <property type="match status" value="1"/>
</dbReference>
<name>A0A9P5RTN0_9FUNG</name>
<evidence type="ECO:0000313" key="12">
    <source>
        <dbReference type="Proteomes" id="UP000748756"/>
    </source>
</evidence>
<dbReference type="OrthoDB" id="10013407at2759"/>
<evidence type="ECO:0000256" key="4">
    <source>
        <dbReference type="ARBA" id="ARBA00022801"/>
    </source>
</evidence>
<keyword evidence="8" id="KW-0812">Transmembrane</keyword>
<dbReference type="GO" id="GO:0046872">
    <property type="term" value="F:metal ion binding"/>
    <property type="evidence" value="ECO:0007669"/>
    <property type="project" value="UniProtKB-KW"/>
</dbReference>
<reference evidence="11" key="1">
    <citation type="journal article" date="2020" name="Fungal Divers.">
        <title>Resolving the Mortierellaceae phylogeny through synthesis of multi-gene phylogenetics and phylogenomics.</title>
        <authorList>
            <person name="Vandepol N."/>
            <person name="Liber J."/>
            <person name="Desiro A."/>
            <person name="Na H."/>
            <person name="Kennedy M."/>
            <person name="Barry K."/>
            <person name="Grigoriev I.V."/>
            <person name="Miller A.N."/>
            <person name="O'Donnell K."/>
            <person name="Stajich J.E."/>
            <person name="Bonito G."/>
        </authorList>
    </citation>
    <scope>NUCLEOTIDE SEQUENCE</scope>
    <source>
        <strain evidence="11">NRRL 6426</strain>
    </source>
</reference>
<evidence type="ECO:0000259" key="10">
    <source>
        <dbReference type="Pfam" id="PF04389"/>
    </source>
</evidence>
<keyword evidence="8" id="KW-1133">Transmembrane helix</keyword>
<feature type="domain" description="Peptidase M28" evidence="10">
    <location>
        <begin position="285"/>
        <end position="501"/>
    </location>
</feature>
<evidence type="ECO:0000259" key="9">
    <source>
        <dbReference type="Pfam" id="PF02225"/>
    </source>
</evidence>
<dbReference type="InterPro" id="IPR046450">
    <property type="entry name" value="PA_dom_sf"/>
</dbReference>
<comment type="caution">
    <text evidence="11">The sequence shown here is derived from an EMBL/GenBank/DDBJ whole genome shotgun (WGS) entry which is preliminary data.</text>
</comment>
<feature type="transmembrane region" description="Helical" evidence="8">
    <location>
        <begin position="30"/>
        <end position="52"/>
    </location>
</feature>
<dbReference type="CDD" id="cd00538">
    <property type="entry name" value="PA"/>
    <property type="match status" value="1"/>
</dbReference>
<organism evidence="11 12">
    <name type="scientific">Linnemannia schmuckeri</name>
    <dbReference type="NCBI Taxonomy" id="64567"/>
    <lineage>
        <taxon>Eukaryota</taxon>
        <taxon>Fungi</taxon>
        <taxon>Fungi incertae sedis</taxon>
        <taxon>Mucoromycota</taxon>
        <taxon>Mortierellomycotina</taxon>
        <taxon>Mortierellomycetes</taxon>
        <taxon>Mortierellales</taxon>
        <taxon>Mortierellaceae</taxon>
        <taxon>Linnemannia</taxon>
    </lineage>
</organism>
<dbReference type="Pfam" id="PF02225">
    <property type="entry name" value="PA"/>
    <property type="match status" value="1"/>
</dbReference>
<evidence type="ECO:0000256" key="8">
    <source>
        <dbReference type="SAM" id="Phobius"/>
    </source>
</evidence>
<dbReference type="GO" id="GO:0006508">
    <property type="term" value="P:proteolysis"/>
    <property type="evidence" value="ECO:0007669"/>
    <property type="project" value="UniProtKB-KW"/>
</dbReference>
<comment type="similarity">
    <text evidence="2">Belongs to the peptidase M28 family. M28B subfamily.</text>
</comment>
<keyword evidence="6" id="KW-0479">Metal-binding</keyword>
<evidence type="ECO:0000256" key="1">
    <source>
        <dbReference type="ARBA" id="ARBA00001947"/>
    </source>
</evidence>
<dbReference type="GO" id="GO:0008235">
    <property type="term" value="F:metalloexopeptidase activity"/>
    <property type="evidence" value="ECO:0007669"/>
    <property type="project" value="InterPro"/>
</dbReference>
<keyword evidence="11" id="KW-0031">Aminopeptidase</keyword>
<evidence type="ECO:0000313" key="11">
    <source>
        <dbReference type="EMBL" id="KAF9141992.1"/>
    </source>
</evidence>
<dbReference type="GO" id="GO:0004177">
    <property type="term" value="F:aminopeptidase activity"/>
    <property type="evidence" value="ECO:0007669"/>
    <property type="project" value="UniProtKB-KW"/>
</dbReference>
<protein>
    <recommendedName>
        <fullName evidence="6">Peptide hydrolase</fullName>
        <ecNumber evidence="6">3.4.-.-</ecNumber>
    </recommendedName>
</protein>
<keyword evidence="8" id="KW-0472">Membrane</keyword>
<dbReference type="Proteomes" id="UP000748756">
    <property type="component" value="Unassembled WGS sequence"/>
</dbReference>
<comment type="cofactor">
    <cofactor evidence="1">
        <name>Zn(2+)</name>
        <dbReference type="ChEBI" id="CHEBI:29105"/>
    </cofactor>
</comment>
<gene>
    <name evidence="11" type="primary">LAP2</name>
    <name evidence="11" type="ORF">BG015_001070</name>
</gene>
<feature type="domain" description="PA" evidence="9">
    <location>
        <begin position="176"/>
        <end position="261"/>
    </location>
</feature>
<feature type="region of interest" description="Disordered" evidence="7">
    <location>
        <begin position="1"/>
        <end position="26"/>
    </location>
</feature>
<evidence type="ECO:0000256" key="5">
    <source>
        <dbReference type="ARBA" id="ARBA00022833"/>
    </source>
</evidence>
<keyword evidence="3 6" id="KW-0645">Protease</keyword>
<evidence type="ECO:0000256" key="2">
    <source>
        <dbReference type="ARBA" id="ARBA00005634"/>
    </source>
</evidence>